<evidence type="ECO:0000313" key="2">
    <source>
        <dbReference type="Proteomes" id="UP000516057"/>
    </source>
</evidence>
<protein>
    <submittedName>
        <fullName evidence="1">Uncharacterized protein</fullName>
    </submittedName>
</protein>
<name>A0A7H0HJ89_9BURK</name>
<organism evidence="1 2">
    <name type="scientific">Paenacidovorax monticola</name>
    <dbReference type="NCBI Taxonomy" id="1926868"/>
    <lineage>
        <taxon>Bacteria</taxon>
        <taxon>Pseudomonadati</taxon>
        <taxon>Pseudomonadota</taxon>
        <taxon>Betaproteobacteria</taxon>
        <taxon>Burkholderiales</taxon>
        <taxon>Comamonadaceae</taxon>
        <taxon>Paenacidovorax</taxon>
    </lineage>
</organism>
<dbReference type="KEGG" id="amon:H9L24_07240"/>
<evidence type="ECO:0000313" key="1">
    <source>
        <dbReference type="EMBL" id="QNP60605.1"/>
    </source>
</evidence>
<proteinExistence type="predicted"/>
<reference evidence="1 2" key="1">
    <citation type="submission" date="2020-08" db="EMBL/GenBank/DDBJ databases">
        <title>Genome sequence of Acidovorax monticola KACC 19171T.</title>
        <authorList>
            <person name="Hyun D.-W."/>
            <person name="Bae J.-W."/>
        </authorList>
    </citation>
    <scope>NUCLEOTIDE SEQUENCE [LARGE SCALE GENOMIC DNA]</scope>
    <source>
        <strain evidence="1 2">KACC 19171</strain>
    </source>
</reference>
<gene>
    <name evidence="1" type="ORF">H9L24_07240</name>
</gene>
<sequence length="85" mass="9779">MATARFVGPLQSILQAELARGNPIRSADPWPPHCRLLVLLDRPFQRRYPLPPGVLFKKVDDPHYWKAEYSFEVEPGLWECLACGF</sequence>
<keyword evidence="2" id="KW-1185">Reference proteome</keyword>
<dbReference type="RefSeq" id="WP_187737586.1">
    <property type="nucleotide sequence ID" value="NZ_CP060790.1"/>
</dbReference>
<dbReference type="Proteomes" id="UP000516057">
    <property type="component" value="Chromosome"/>
</dbReference>
<dbReference type="AlphaFoldDB" id="A0A7H0HJ89"/>
<accession>A0A7H0HJ89</accession>
<dbReference type="EMBL" id="CP060790">
    <property type="protein sequence ID" value="QNP60605.1"/>
    <property type="molecule type" value="Genomic_DNA"/>
</dbReference>